<proteinExistence type="predicted"/>
<dbReference type="SUPFAM" id="SSF50998">
    <property type="entry name" value="Quinoprotein alcohol dehydrogenase-like"/>
    <property type="match status" value="1"/>
</dbReference>
<dbReference type="InterPro" id="IPR011047">
    <property type="entry name" value="Quinoprotein_ADH-like_sf"/>
</dbReference>
<sequence>MATTLGLDFDSSDPNTAFTSLTSFRSVRNCVKLHGSTFLASNDTHHIRVFDADTGHLKYVLRVPLLNDDPTLHPEEFRCLAAIVMEGFVLIFRQQWIHLYPLPPSQAEKAEPNSSAQYVPGILPVANHKWQWHIDTLDVIRQQSHPLMSQFENETNLIAASAPPMSLLLRFDSWFPWPVNILHQFILPHNPAFNPSASAPAGTELPYLLSSLSSEPLRPYVVASIPSPIRIFTPSDSILGRHGTALWLDAQTDLSTPSQAGDRGQRIAGKHLRFDSYRHAAIEEPRHAVDLHVESSTNFHAYEDGSTSQIQIFHTQDEDNWGRLAVCEEEGILAVGSVDGKILIYEYA</sequence>
<reference evidence="1 2" key="1">
    <citation type="submission" date="2018-02" db="EMBL/GenBank/DDBJ databases">
        <title>Genome sequence of the basidiomycete white-rot fungus Phlebia centrifuga.</title>
        <authorList>
            <person name="Granchi Z."/>
            <person name="Peng M."/>
            <person name="de Vries R.P."/>
            <person name="Hilden K."/>
            <person name="Makela M.R."/>
            <person name="Grigoriev I."/>
            <person name="Riley R."/>
        </authorList>
    </citation>
    <scope>NUCLEOTIDE SEQUENCE [LARGE SCALE GENOMIC DNA]</scope>
    <source>
        <strain evidence="1 2">FBCC195</strain>
    </source>
</reference>
<gene>
    <name evidence="1" type="ORF">PHLCEN_2v91</name>
</gene>
<keyword evidence="2" id="KW-1185">Reference proteome</keyword>
<evidence type="ECO:0000313" key="1">
    <source>
        <dbReference type="EMBL" id="PSS38060.1"/>
    </source>
</evidence>
<dbReference type="STRING" id="98765.A0A2R6S6X6"/>
<organism evidence="1 2">
    <name type="scientific">Hermanssonia centrifuga</name>
    <dbReference type="NCBI Taxonomy" id="98765"/>
    <lineage>
        <taxon>Eukaryota</taxon>
        <taxon>Fungi</taxon>
        <taxon>Dikarya</taxon>
        <taxon>Basidiomycota</taxon>
        <taxon>Agaricomycotina</taxon>
        <taxon>Agaricomycetes</taxon>
        <taxon>Polyporales</taxon>
        <taxon>Meruliaceae</taxon>
        <taxon>Hermanssonia</taxon>
    </lineage>
</organism>
<dbReference type="EMBL" id="MLYV02000008">
    <property type="protein sequence ID" value="PSS38060.1"/>
    <property type="molecule type" value="Genomic_DNA"/>
</dbReference>
<dbReference type="OrthoDB" id="3193353at2759"/>
<dbReference type="AlphaFoldDB" id="A0A2R6S6X6"/>
<evidence type="ECO:0000313" key="2">
    <source>
        <dbReference type="Proteomes" id="UP000186601"/>
    </source>
</evidence>
<protein>
    <submittedName>
        <fullName evidence="1">Uncharacterized protein</fullName>
    </submittedName>
</protein>
<accession>A0A2R6S6X6</accession>
<name>A0A2R6S6X6_9APHY</name>
<dbReference type="Proteomes" id="UP000186601">
    <property type="component" value="Unassembled WGS sequence"/>
</dbReference>
<comment type="caution">
    <text evidence="1">The sequence shown here is derived from an EMBL/GenBank/DDBJ whole genome shotgun (WGS) entry which is preliminary data.</text>
</comment>